<proteinExistence type="inferred from homology"/>
<dbReference type="EMBL" id="JAAGOB010000007">
    <property type="protein sequence ID" value="NED96366.1"/>
    <property type="molecule type" value="Genomic_DNA"/>
</dbReference>
<name>A0A6N9YMV0_9ACTN</name>
<dbReference type="InterPro" id="IPR000653">
    <property type="entry name" value="DegT/StrS_aminotransferase"/>
</dbReference>
<keyword evidence="5" id="KW-1185">Reference proteome</keyword>
<dbReference type="GO" id="GO:0030170">
    <property type="term" value="F:pyridoxal phosphate binding"/>
    <property type="evidence" value="ECO:0007669"/>
    <property type="project" value="TreeGrafter"/>
</dbReference>
<dbReference type="InterPro" id="IPR015421">
    <property type="entry name" value="PyrdxlP-dep_Trfase_major"/>
</dbReference>
<dbReference type="Gene3D" id="3.40.640.10">
    <property type="entry name" value="Type I PLP-dependent aspartate aminotransferase-like (Major domain)"/>
    <property type="match status" value="1"/>
</dbReference>
<comment type="similarity">
    <text evidence="3">Belongs to the DegT/DnrJ/EryC1 family.</text>
</comment>
<dbReference type="PANTHER" id="PTHR30244:SF30">
    <property type="entry name" value="BLR5990 PROTEIN"/>
    <property type="match status" value="1"/>
</dbReference>
<dbReference type="AlphaFoldDB" id="A0A6N9YMV0"/>
<dbReference type="InterPro" id="IPR015424">
    <property type="entry name" value="PyrdxlP-dep_Trfase"/>
</dbReference>
<dbReference type="GO" id="GO:0008483">
    <property type="term" value="F:transaminase activity"/>
    <property type="evidence" value="ECO:0007669"/>
    <property type="project" value="UniProtKB-KW"/>
</dbReference>
<evidence type="ECO:0000256" key="2">
    <source>
        <dbReference type="PIRSR" id="PIRSR000390-2"/>
    </source>
</evidence>
<dbReference type="GO" id="GO:0000271">
    <property type="term" value="P:polysaccharide biosynthetic process"/>
    <property type="evidence" value="ECO:0007669"/>
    <property type="project" value="TreeGrafter"/>
</dbReference>
<evidence type="ECO:0000256" key="1">
    <source>
        <dbReference type="PIRSR" id="PIRSR000390-1"/>
    </source>
</evidence>
<dbReference type="PIRSF" id="PIRSF000390">
    <property type="entry name" value="PLP_StrS"/>
    <property type="match status" value="1"/>
</dbReference>
<comment type="caution">
    <text evidence="4">The sequence shown here is derived from an EMBL/GenBank/DDBJ whole genome shotgun (WGS) entry which is preliminary data.</text>
</comment>
<dbReference type="Gene3D" id="3.90.1150.10">
    <property type="entry name" value="Aspartate Aminotransferase, domain 1"/>
    <property type="match status" value="1"/>
</dbReference>
<keyword evidence="4" id="KW-0808">Transferase</keyword>
<dbReference type="CDD" id="cd00616">
    <property type="entry name" value="AHBA_syn"/>
    <property type="match status" value="1"/>
</dbReference>
<evidence type="ECO:0000313" key="5">
    <source>
        <dbReference type="Proteomes" id="UP000469185"/>
    </source>
</evidence>
<dbReference type="PANTHER" id="PTHR30244">
    <property type="entry name" value="TRANSAMINASE"/>
    <property type="match status" value="1"/>
</dbReference>
<dbReference type="InterPro" id="IPR015422">
    <property type="entry name" value="PyrdxlP-dep_Trfase_small"/>
</dbReference>
<reference evidence="4 5" key="1">
    <citation type="submission" date="2020-02" db="EMBL/GenBank/DDBJ databases">
        <authorList>
            <person name="Li X.-J."/>
            <person name="Feng X.-M."/>
        </authorList>
    </citation>
    <scope>NUCLEOTIDE SEQUENCE [LARGE SCALE GENOMIC DNA]</scope>
    <source>
        <strain evidence="4 5">CGMCC 4.7225</strain>
    </source>
</reference>
<feature type="active site" description="Proton acceptor" evidence="1">
    <location>
        <position position="193"/>
    </location>
</feature>
<dbReference type="RefSeq" id="WP_163819163.1">
    <property type="nucleotide sequence ID" value="NZ_JAAGOB010000007.1"/>
</dbReference>
<feature type="modified residue" description="N6-(pyridoxal phosphate)lysine" evidence="2">
    <location>
        <position position="193"/>
    </location>
</feature>
<dbReference type="Pfam" id="PF01041">
    <property type="entry name" value="DegT_DnrJ_EryC1"/>
    <property type="match status" value="1"/>
</dbReference>
<evidence type="ECO:0000256" key="3">
    <source>
        <dbReference type="RuleBase" id="RU004508"/>
    </source>
</evidence>
<accession>A0A6N9YMV0</accession>
<sequence length="381" mass="41212">MIPLSEPTFDGNEALYVRQCIESGYVSSAGPFVGRFEDAFAQVVGAPHAVACASGTAALHVALQLSGEQPPRMVAVSTFTFIASANAATYTGAQLLLVDSEPDTWNMNTQMLRDHTVRSARMGKRIPDVIEVVHVLGHPADMEPLWELRDRFGITIVEDAAESLGAGWKSGTLAGQHTGTAGQMGCFSFNGNKIVTSGGGGMIVTADADLAAKARHLTTQAKKPGEVYVHDAVGYNYRLTNLAAALGLAQLERLPQRLRSKRAIAAAYNALLGDLPITLPPRAPWATPSHWLYTVLLRKRFESDELVAAMAANGIQMRRVWAPLHRQPPYRKTEILGGGEVADDLYWRGVSLPSSAHLDAAQQNEVCEAFRQTVLASTRRR</sequence>
<keyword evidence="4" id="KW-0032">Aminotransferase</keyword>
<gene>
    <name evidence="4" type="ORF">G1H11_13730</name>
</gene>
<organism evidence="4 5">
    <name type="scientific">Phytoactinopolyspora alkaliphila</name>
    <dbReference type="NCBI Taxonomy" id="1783498"/>
    <lineage>
        <taxon>Bacteria</taxon>
        <taxon>Bacillati</taxon>
        <taxon>Actinomycetota</taxon>
        <taxon>Actinomycetes</taxon>
        <taxon>Jiangellales</taxon>
        <taxon>Jiangellaceae</taxon>
        <taxon>Phytoactinopolyspora</taxon>
    </lineage>
</organism>
<keyword evidence="2 3" id="KW-0663">Pyridoxal phosphate</keyword>
<dbReference type="Proteomes" id="UP000469185">
    <property type="component" value="Unassembled WGS sequence"/>
</dbReference>
<evidence type="ECO:0000313" key="4">
    <source>
        <dbReference type="EMBL" id="NED96366.1"/>
    </source>
</evidence>
<protein>
    <submittedName>
        <fullName evidence="4">DegT/DnrJ/EryC1/StrS aminotransferase</fullName>
    </submittedName>
</protein>
<dbReference type="SUPFAM" id="SSF53383">
    <property type="entry name" value="PLP-dependent transferases"/>
    <property type="match status" value="1"/>
</dbReference>